<dbReference type="CDD" id="cd22009">
    <property type="entry name" value="HMG-box_AtHMGB9-like"/>
    <property type="match status" value="1"/>
</dbReference>
<dbReference type="EMBL" id="JAXQNO010000007">
    <property type="protein sequence ID" value="KAK4794243.1"/>
    <property type="molecule type" value="Genomic_DNA"/>
</dbReference>
<protein>
    <recommendedName>
        <fullName evidence="3">HMG box domain-containing protein</fullName>
    </recommendedName>
</protein>
<dbReference type="PANTHER" id="PTHR46691">
    <property type="entry name" value="HIGH MOBILITY GROUP B PROTEIN 9"/>
    <property type="match status" value="1"/>
</dbReference>
<gene>
    <name evidence="4" type="ORF">SAY86_012237</name>
</gene>
<evidence type="ECO:0000259" key="3">
    <source>
        <dbReference type="PROSITE" id="PS50118"/>
    </source>
</evidence>
<comment type="caution">
    <text evidence="4">The sequence shown here is derived from an EMBL/GenBank/DDBJ whole genome shotgun (WGS) entry which is preliminary data.</text>
</comment>
<keyword evidence="1" id="KW-0238">DNA-binding</keyword>
<dbReference type="PROSITE" id="PS50118">
    <property type="entry name" value="HMG_BOX_2"/>
    <property type="match status" value="1"/>
</dbReference>
<dbReference type="Gene3D" id="1.10.30.10">
    <property type="entry name" value="High mobility group box domain"/>
    <property type="match status" value="1"/>
</dbReference>
<dbReference type="InterPro" id="IPR009071">
    <property type="entry name" value="HMG_box_dom"/>
</dbReference>
<sequence>MSQGDVPHSSLISARRSRKRSRLAMRDPSRPKSNKSGYNFFFSEQYAKLRPQYYGQERAITKKIGHLWSSLTDAEKQVYQEKGLKDKERYKSEMLEYQSSKI</sequence>
<reference evidence="4 5" key="1">
    <citation type="journal article" date="2023" name="Hortic Res">
        <title>Pangenome of water caltrop reveals structural variations and asymmetric subgenome divergence after allopolyploidization.</title>
        <authorList>
            <person name="Zhang X."/>
            <person name="Chen Y."/>
            <person name="Wang L."/>
            <person name="Yuan Y."/>
            <person name="Fang M."/>
            <person name="Shi L."/>
            <person name="Lu R."/>
            <person name="Comes H.P."/>
            <person name="Ma Y."/>
            <person name="Chen Y."/>
            <person name="Huang G."/>
            <person name="Zhou Y."/>
            <person name="Zheng Z."/>
            <person name="Qiu Y."/>
        </authorList>
    </citation>
    <scope>NUCLEOTIDE SEQUENCE [LARGE SCALE GENOMIC DNA]</scope>
    <source>
        <strain evidence="4">F231</strain>
    </source>
</reference>
<dbReference type="Pfam" id="PF00505">
    <property type="entry name" value="HMG_box"/>
    <property type="match status" value="1"/>
</dbReference>
<name>A0AAN7MCA1_TRANT</name>
<keyword evidence="1" id="KW-0539">Nucleus</keyword>
<evidence type="ECO:0000256" key="1">
    <source>
        <dbReference type="PROSITE-ProRule" id="PRU00267"/>
    </source>
</evidence>
<proteinExistence type="predicted"/>
<feature type="domain" description="HMG box" evidence="3">
    <location>
        <begin position="31"/>
        <end position="98"/>
    </location>
</feature>
<dbReference type="PANTHER" id="PTHR46691:SF6">
    <property type="entry name" value="HIGH MOBILITY GROUP B PROTEIN 10-RELATED"/>
    <property type="match status" value="1"/>
</dbReference>
<organism evidence="4 5">
    <name type="scientific">Trapa natans</name>
    <name type="common">Water chestnut</name>
    <dbReference type="NCBI Taxonomy" id="22666"/>
    <lineage>
        <taxon>Eukaryota</taxon>
        <taxon>Viridiplantae</taxon>
        <taxon>Streptophyta</taxon>
        <taxon>Embryophyta</taxon>
        <taxon>Tracheophyta</taxon>
        <taxon>Spermatophyta</taxon>
        <taxon>Magnoliopsida</taxon>
        <taxon>eudicotyledons</taxon>
        <taxon>Gunneridae</taxon>
        <taxon>Pentapetalae</taxon>
        <taxon>rosids</taxon>
        <taxon>malvids</taxon>
        <taxon>Myrtales</taxon>
        <taxon>Lythraceae</taxon>
        <taxon>Trapa</taxon>
    </lineage>
</organism>
<dbReference type="GO" id="GO:0005634">
    <property type="term" value="C:nucleus"/>
    <property type="evidence" value="ECO:0007669"/>
    <property type="project" value="UniProtKB-UniRule"/>
</dbReference>
<dbReference type="InterPro" id="IPR036910">
    <property type="entry name" value="HMG_box_dom_sf"/>
</dbReference>
<feature type="region of interest" description="Disordered" evidence="2">
    <location>
        <begin position="1"/>
        <end position="37"/>
    </location>
</feature>
<dbReference type="AlphaFoldDB" id="A0AAN7MCA1"/>
<evidence type="ECO:0000313" key="4">
    <source>
        <dbReference type="EMBL" id="KAK4794243.1"/>
    </source>
</evidence>
<dbReference type="GO" id="GO:0003677">
    <property type="term" value="F:DNA binding"/>
    <property type="evidence" value="ECO:0007669"/>
    <property type="project" value="UniProtKB-UniRule"/>
</dbReference>
<dbReference type="SMART" id="SM00398">
    <property type="entry name" value="HMG"/>
    <property type="match status" value="1"/>
</dbReference>
<dbReference type="Proteomes" id="UP001346149">
    <property type="component" value="Unassembled WGS sequence"/>
</dbReference>
<dbReference type="SUPFAM" id="SSF47095">
    <property type="entry name" value="HMG-box"/>
    <property type="match status" value="1"/>
</dbReference>
<evidence type="ECO:0000256" key="2">
    <source>
        <dbReference type="SAM" id="MobiDB-lite"/>
    </source>
</evidence>
<accession>A0AAN7MCA1</accession>
<evidence type="ECO:0000313" key="5">
    <source>
        <dbReference type="Proteomes" id="UP001346149"/>
    </source>
</evidence>
<feature type="DNA-binding region" description="HMG box" evidence="1">
    <location>
        <begin position="31"/>
        <end position="98"/>
    </location>
</feature>
<keyword evidence="5" id="KW-1185">Reference proteome</keyword>